<sequence length="157" mass="17296">AQKCNGCQGDNDDDGDDTEAIKQGWPSEDKLLVPPCVGLVKACRSCVKKISGAIKTSGQVTSVENTQQLDEMADEVLRTSPCVDDVVMSLYYPMNRQNVKECTSKLADQLKDLLTRARNSHFTVDSDSSWLDFLNKAIDHNLNKITGLLQEQEGSDT</sequence>
<dbReference type="InterPro" id="IPR049318">
    <property type="entry name" value="GCIP_C"/>
</dbReference>
<feature type="domain" description="Cyclin-D1-binding protein 1-like C-terminal" evidence="2">
    <location>
        <begin position="12"/>
        <end position="114"/>
    </location>
</feature>
<dbReference type="PANTHER" id="PTHR15492:SF1">
    <property type="entry name" value="CYCLIN-D1-BINDING PROTEIN 1"/>
    <property type="match status" value="1"/>
</dbReference>
<keyword evidence="4" id="KW-1185">Reference proteome</keyword>
<dbReference type="Pfam" id="PF20936">
    <property type="entry name" value="GCIP_C"/>
    <property type="match status" value="1"/>
</dbReference>
<reference evidence="3 4" key="1">
    <citation type="submission" date="2022-05" db="EMBL/GenBank/DDBJ databases">
        <authorList>
            <consortium name="Genoscope - CEA"/>
            <person name="William W."/>
        </authorList>
    </citation>
    <scope>NUCLEOTIDE SEQUENCE [LARGE SCALE GENOMIC DNA]</scope>
</reference>
<dbReference type="InterPro" id="IPR026907">
    <property type="entry name" value="GCIP-like"/>
</dbReference>
<name>A0ABN8R7B2_9CNID</name>
<evidence type="ECO:0000313" key="3">
    <source>
        <dbReference type="EMBL" id="CAH3173985.1"/>
    </source>
</evidence>
<feature type="region of interest" description="Disordered" evidence="1">
    <location>
        <begin position="1"/>
        <end position="24"/>
    </location>
</feature>
<evidence type="ECO:0000259" key="2">
    <source>
        <dbReference type="Pfam" id="PF20936"/>
    </source>
</evidence>
<gene>
    <name evidence="3" type="ORF">PEVE_00009318</name>
</gene>
<dbReference type="Gene3D" id="1.20.1410.10">
    <property type="entry name" value="I/LWEQ domain"/>
    <property type="match status" value="1"/>
</dbReference>
<dbReference type="PANTHER" id="PTHR15492">
    <property type="entry name" value="CYCLIN D1-BINDING PROTEIN 1"/>
    <property type="match status" value="1"/>
</dbReference>
<accession>A0ABN8R7B2</accession>
<proteinExistence type="predicted"/>
<organism evidence="3 4">
    <name type="scientific">Porites evermanni</name>
    <dbReference type="NCBI Taxonomy" id="104178"/>
    <lineage>
        <taxon>Eukaryota</taxon>
        <taxon>Metazoa</taxon>
        <taxon>Cnidaria</taxon>
        <taxon>Anthozoa</taxon>
        <taxon>Hexacorallia</taxon>
        <taxon>Scleractinia</taxon>
        <taxon>Fungiina</taxon>
        <taxon>Poritidae</taxon>
        <taxon>Porites</taxon>
    </lineage>
</organism>
<protein>
    <recommendedName>
        <fullName evidence="2">Cyclin-D1-binding protein 1-like C-terminal domain-containing protein</fullName>
    </recommendedName>
</protein>
<evidence type="ECO:0000256" key="1">
    <source>
        <dbReference type="SAM" id="MobiDB-lite"/>
    </source>
</evidence>
<evidence type="ECO:0000313" key="4">
    <source>
        <dbReference type="Proteomes" id="UP001159427"/>
    </source>
</evidence>
<dbReference type="Proteomes" id="UP001159427">
    <property type="component" value="Unassembled WGS sequence"/>
</dbReference>
<comment type="caution">
    <text evidence="3">The sequence shown here is derived from an EMBL/GenBank/DDBJ whole genome shotgun (WGS) entry which is preliminary data.</text>
</comment>
<feature type="non-terminal residue" evidence="3">
    <location>
        <position position="1"/>
    </location>
</feature>
<dbReference type="EMBL" id="CALNXI010001642">
    <property type="protein sequence ID" value="CAH3173985.1"/>
    <property type="molecule type" value="Genomic_DNA"/>
</dbReference>